<evidence type="ECO:0000259" key="3">
    <source>
        <dbReference type="Pfam" id="PF15902"/>
    </source>
</evidence>
<feature type="compositionally biased region" description="Pro residues" evidence="2">
    <location>
        <begin position="1"/>
        <end position="15"/>
    </location>
</feature>
<organism evidence="4">
    <name type="scientific">Mizugakiibacter sediminis</name>
    <dbReference type="NCBI Taxonomy" id="1475481"/>
    <lineage>
        <taxon>Bacteria</taxon>
        <taxon>Pseudomonadati</taxon>
        <taxon>Pseudomonadota</taxon>
        <taxon>Gammaproteobacteria</taxon>
        <taxon>Lysobacterales</taxon>
        <taxon>Rhodanobacteraceae</taxon>
        <taxon>Mizugakiibacter</taxon>
    </lineage>
</organism>
<keyword evidence="1" id="KW-0677">Repeat</keyword>
<feature type="domain" description="Sortilin N-terminal" evidence="3">
    <location>
        <begin position="113"/>
        <end position="232"/>
    </location>
</feature>
<dbReference type="STRING" id="1475481.GCA_000953855_01487"/>
<sequence length="1111" mass="120633">MPWSPPRPDDAPPQAPSRLPSLLRRAPREYVRAIATSRREPSMRPNALRFALLCAGLGVAAAAPLRAAPVPPSMTAGLQWRLVGPFRAGWSTMAAGVPSQPDTYYFGAAGGGVWKTVDAGRTWQPLTDRLPAASIGAIAVAPSDPNVIYIGTGQPEPRYDIAAGNGVYKSTDGGKTWQHLGLDATRHIGDIVVDPSNADIVIVAALGHIFGPNPERGIYRSEDGGKTWQHVLAIDDATGAVDLAMDPAHPQRLYAATWQARNWPWLSYFTPIVGKGSGIYRSEDGGKTWSRVNGEGWPTAPLGRIGLAVADTAQGTRIYATVDSEKSGGVYRSDDGGAHWLRVNDDAGTFGNWYFSRLTVDPRDADTVYATGQSIRRSTDGGKTWTEIKGAPGGDDYHDLWINPRQPDHMITASDQGTVITVDGGKTWSSWYNQPTGQFYHLAADDRFPYWIYSGQQDSGTVGIASRSDYGSITFRDWHPVGGDERDYDIPDPADPLIVYGSGLGGRISRYDARTGQVENVSPWPVSSYGARPTSVKYRYTWIAPLVTSRQAPYALYAGAQVLFRSLDQGRHWDIISPDLTGKRDDAKNCTGDVAVADARACGYGVIYSIAPSPRSNDEIWIGTDDGLIQLTRDGGRHWSDVTPKQVPAWARIDSIDVSALDPATAYVAVDNHRQDDFRPRVLRTHDYGKTWQEADAGLPADHFVSVVRADPVKAGLLYAGTDAGVFVSFDDGGHWQSLQQNLPTAWVRDLLVHGNDLIAATQGRAIWILDDVTPLRQMDAKLAQAPAHLFAPGEAVRVRPDNNRDTPLPPETPVGKNPPVGVAIDYWLGARAKGAVTLEIRDADGKLVRRFASDARPEAVNAKRYFAEAWLKPAAPLSAAPGMHRFYWDLRYPRPPAIRYEYSIAAVFGEDTPATPQGPYVLPGTYTVVLKAGGREYRQPLTVKPDPRIATPLADLRASLHFSNAIAATLADAWRGYGEQQAVRKQLDALGDKLRHDAAHAALREEVAAFAARLSPKDDDADALTDISETLAAIESDVESADVAPTDAQRQVVAEEQDKLKRALAQWQSLRDGDLAKLNADLRSAGMTAISVPAVDKLEVESAGEGKDLP</sequence>
<protein>
    <submittedName>
        <fullName evidence="4">Glycosyl hydrolase, BNR repeat-containing protein</fullName>
    </submittedName>
</protein>
<dbReference type="GO" id="GO:0016787">
    <property type="term" value="F:hydrolase activity"/>
    <property type="evidence" value="ECO:0007669"/>
    <property type="project" value="UniProtKB-KW"/>
</dbReference>
<keyword evidence="5" id="KW-1185">Reference proteome</keyword>
<dbReference type="InterPro" id="IPR015943">
    <property type="entry name" value="WD40/YVTN_repeat-like_dom_sf"/>
</dbReference>
<evidence type="ECO:0000313" key="5">
    <source>
        <dbReference type="Proteomes" id="UP000253740"/>
    </source>
</evidence>
<evidence type="ECO:0000313" key="4">
    <source>
        <dbReference type="EMBL" id="GAP66159.1"/>
    </source>
</evidence>
<feature type="region of interest" description="Disordered" evidence="2">
    <location>
        <begin position="1"/>
        <end position="20"/>
    </location>
</feature>
<proteinExistence type="predicted"/>
<dbReference type="Pfam" id="PF15902">
    <property type="entry name" value="Sortilin-Vps10"/>
    <property type="match status" value="1"/>
</dbReference>
<dbReference type="InterPro" id="IPR031778">
    <property type="entry name" value="Sortilin_N"/>
</dbReference>
<dbReference type="CDD" id="cd15482">
    <property type="entry name" value="Sialidase_non-viral"/>
    <property type="match status" value="2"/>
</dbReference>
<accession>A0A0K8QMR1</accession>
<dbReference type="GO" id="GO:0010411">
    <property type="term" value="P:xyloglucan metabolic process"/>
    <property type="evidence" value="ECO:0007669"/>
    <property type="project" value="TreeGrafter"/>
</dbReference>
<dbReference type="Gene3D" id="2.130.10.10">
    <property type="entry name" value="YVTN repeat-like/Quinoprotein amine dehydrogenase"/>
    <property type="match status" value="5"/>
</dbReference>
<dbReference type="PANTHER" id="PTHR43739">
    <property type="entry name" value="XYLOGLUCANASE (EUROFUNG)"/>
    <property type="match status" value="1"/>
</dbReference>
<dbReference type="InterPro" id="IPR036278">
    <property type="entry name" value="Sialidase_sf"/>
</dbReference>
<dbReference type="InterPro" id="IPR052025">
    <property type="entry name" value="Xyloglucanase_GH74"/>
</dbReference>
<evidence type="ECO:0000256" key="2">
    <source>
        <dbReference type="SAM" id="MobiDB-lite"/>
    </source>
</evidence>
<dbReference type="PANTHER" id="PTHR43739:SF5">
    <property type="entry name" value="EXO-ALPHA-SIALIDASE"/>
    <property type="match status" value="1"/>
</dbReference>
<keyword evidence="4" id="KW-0378">Hydrolase</keyword>
<dbReference type="EMBL" id="DF970190">
    <property type="protein sequence ID" value="GAP66159.1"/>
    <property type="molecule type" value="Genomic_DNA"/>
</dbReference>
<dbReference type="Proteomes" id="UP000253740">
    <property type="component" value="Unassembled WGS sequence"/>
</dbReference>
<dbReference type="SUPFAM" id="SSF50939">
    <property type="entry name" value="Sialidases"/>
    <property type="match status" value="2"/>
</dbReference>
<gene>
    <name evidence="4" type="ORF">MBSD_n1462</name>
</gene>
<name>A0A0K8QMR1_9GAMM</name>
<reference evidence="4" key="1">
    <citation type="submission" date="2015-08" db="EMBL/GenBank/DDBJ databases">
        <title>Complete DNA Sequence of Pseudomonas syringae pv. actinidiae, the Causal Agent of Kiwifruit Canker Disease.</title>
        <authorList>
            <person name="Rikkerink E.H.A."/>
            <person name="Fineran P.C."/>
        </authorList>
    </citation>
    <scope>NUCLEOTIDE SEQUENCE</scope>
    <source>
        <strain evidence="4">SkMP5</strain>
    </source>
</reference>
<evidence type="ECO:0000256" key="1">
    <source>
        <dbReference type="ARBA" id="ARBA00022737"/>
    </source>
</evidence>
<dbReference type="AlphaFoldDB" id="A0A0K8QMR1"/>